<dbReference type="Pfam" id="PF00589">
    <property type="entry name" value="Phage_integrase"/>
    <property type="match status" value="1"/>
</dbReference>
<dbReference type="GO" id="GO:0015074">
    <property type="term" value="P:DNA integration"/>
    <property type="evidence" value="ECO:0007669"/>
    <property type="project" value="UniProtKB-KW"/>
</dbReference>
<name>A0A1H6FSC4_9EURY</name>
<gene>
    <name evidence="7" type="ORF">SAMN04487967_1253</name>
</gene>
<feature type="domain" description="Tyr recombinase" evidence="5">
    <location>
        <begin position="186"/>
        <end position="365"/>
    </location>
</feature>
<dbReference type="InterPro" id="IPR002104">
    <property type="entry name" value="Integrase_catalytic"/>
</dbReference>
<dbReference type="Gene3D" id="1.10.443.10">
    <property type="entry name" value="Intergrase catalytic core"/>
    <property type="match status" value="1"/>
</dbReference>
<protein>
    <submittedName>
        <fullName evidence="7">Site-specific recombinase XerD</fullName>
    </submittedName>
</protein>
<dbReference type="EMBL" id="FNWL01000001">
    <property type="protein sequence ID" value="SEH13262.1"/>
    <property type="molecule type" value="Genomic_DNA"/>
</dbReference>
<dbReference type="PROSITE" id="PS51898">
    <property type="entry name" value="TYR_RECOMBINASE"/>
    <property type="match status" value="1"/>
</dbReference>
<keyword evidence="2 4" id="KW-0238">DNA-binding</keyword>
<dbReference type="PANTHER" id="PTHR30349">
    <property type="entry name" value="PHAGE INTEGRASE-RELATED"/>
    <property type="match status" value="1"/>
</dbReference>
<dbReference type="Proteomes" id="UP000199112">
    <property type="component" value="Unassembled WGS sequence"/>
</dbReference>
<reference evidence="8" key="1">
    <citation type="submission" date="2016-10" db="EMBL/GenBank/DDBJ databases">
        <authorList>
            <person name="Varghese N."/>
            <person name="Submissions S."/>
        </authorList>
    </citation>
    <scope>NUCLEOTIDE SEQUENCE [LARGE SCALE GENOMIC DNA]</scope>
    <source>
        <strain evidence="8">CGMCC 1.8981</strain>
    </source>
</reference>
<dbReference type="PROSITE" id="PS51900">
    <property type="entry name" value="CB"/>
    <property type="match status" value="1"/>
</dbReference>
<dbReference type="InterPro" id="IPR013762">
    <property type="entry name" value="Integrase-like_cat_sf"/>
</dbReference>
<dbReference type="Gene3D" id="1.10.150.130">
    <property type="match status" value="1"/>
</dbReference>
<evidence type="ECO:0000313" key="8">
    <source>
        <dbReference type="Proteomes" id="UP000199112"/>
    </source>
</evidence>
<dbReference type="OrthoDB" id="330648at2157"/>
<dbReference type="GO" id="GO:0003677">
    <property type="term" value="F:DNA binding"/>
    <property type="evidence" value="ECO:0007669"/>
    <property type="project" value="UniProtKB-UniRule"/>
</dbReference>
<evidence type="ECO:0000313" key="7">
    <source>
        <dbReference type="EMBL" id="SEH13262.1"/>
    </source>
</evidence>
<dbReference type="AlphaFoldDB" id="A0A1H6FSC4"/>
<evidence type="ECO:0000259" key="5">
    <source>
        <dbReference type="PROSITE" id="PS51898"/>
    </source>
</evidence>
<organism evidence="7 8">
    <name type="scientific">Natronorubrum sediminis</name>
    <dbReference type="NCBI Taxonomy" id="640943"/>
    <lineage>
        <taxon>Archaea</taxon>
        <taxon>Methanobacteriati</taxon>
        <taxon>Methanobacteriota</taxon>
        <taxon>Stenosarchaea group</taxon>
        <taxon>Halobacteria</taxon>
        <taxon>Halobacteriales</taxon>
        <taxon>Natrialbaceae</taxon>
        <taxon>Natronorubrum</taxon>
    </lineage>
</organism>
<dbReference type="RefSeq" id="WP_090506111.1">
    <property type="nucleotide sequence ID" value="NZ_FNWL01000001.1"/>
</dbReference>
<evidence type="ECO:0000256" key="3">
    <source>
        <dbReference type="ARBA" id="ARBA00023172"/>
    </source>
</evidence>
<evidence type="ECO:0000256" key="2">
    <source>
        <dbReference type="ARBA" id="ARBA00023125"/>
    </source>
</evidence>
<dbReference type="InterPro" id="IPR004107">
    <property type="entry name" value="Integrase_SAM-like_N"/>
</dbReference>
<accession>A0A1H6FSC4</accession>
<feature type="domain" description="Core-binding (CB)" evidence="6">
    <location>
        <begin position="24"/>
        <end position="117"/>
    </location>
</feature>
<dbReference type="Pfam" id="PF02899">
    <property type="entry name" value="Phage_int_SAM_1"/>
    <property type="match status" value="1"/>
</dbReference>
<dbReference type="InterPro" id="IPR010998">
    <property type="entry name" value="Integrase_recombinase_N"/>
</dbReference>
<keyword evidence="1" id="KW-0229">DNA integration</keyword>
<evidence type="ECO:0000256" key="4">
    <source>
        <dbReference type="PROSITE-ProRule" id="PRU01248"/>
    </source>
</evidence>
<proteinExistence type="predicted"/>
<dbReference type="GO" id="GO:0006310">
    <property type="term" value="P:DNA recombination"/>
    <property type="evidence" value="ECO:0007669"/>
    <property type="project" value="UniProtKB-KW"/>
</dbReference>
<dbReference type="InterPro" id="IPR011010">
    <property type="entry name" value="DNA_brk_join_enz"/>
</dbReference>
<sequence length="368" mass="43339">MVDTDGIKLVPEPSREWLNDRQVLDYKDHRKKLVEWLLVFGKDPDMVEGYAEATVKNTAARLDKFYRWTWNDGKGYTTEITHSHANDYMKELARRDESDYSRNNTQSSIKRLFKYKHHERNSELWEPDIVFTEPSGSSEPRDFLTREERGKIREAALEYGSIPAYSDLTAANRDKWKAYLAQRFSKNKSDVTPDDWKRANSWKFPSMVWVSLDAGLRPVEVERAKTTWIDIDNAVLRIPKEESSKNEGHWTVGLQDRTAKALDRWLEERKQYDLYEGTDQLWLTRFGNPYQTSSLRQVLEKLFEIAEIPTENRQVSWYTIRHSVGTYMTREEGLAAAQAQLRHKSERTTIRYDQTPVEDRRDALNRMG</sequence>
<keyword evidence="8" id="KW-1185">Reference proteome</keyword>
<dbReference type="InterPro" id="IPR050090">
    <property type="entry name" value="Tyrosine_recombinase_XerCD"/>
</dbReference>
<dbReference type="PANTHER" id="PTHR30349:SF41">
    <property type="entry name" value="INTEGRASE_RECOMBINASE PROTEIN MJ0367-RELATED"/>
    <property type="match status" value="1"/>
</dbReference>
<keyword evidence="3" id="KW-0233">DNA recombination</keyword>
<dbReference type="SUPFAM" id="SSF56349">
    <property type="entry name" value="DNA breaking-rejoining enzymes"/>
    <property type="match status" value="1"/>
</dbReference>
<dbReference type="CDD" id="cd00397">
    <property type="entry name" value="DNA_BRE_C"/>
    <property type="match status" value="1"/>
</dbReference>
<evidence type="ECO:0000259" key="6">
    <source>
        <dbReference type="PROSITE" id="PS51900"/>
    </source>
</evidence>
<evidence type="ECO:0000256" key="1">
    <source>
        <dbReference type="ARBA" id="ARBA00022908"/>
    </source>
</evidence>
<dbReference type="InterPro" id="IPR044068">
    <property type="entry name" value="CB"/>
</dbReference>